<protein>
    <recommendedName>
        <fullName evidence="3">Lipoprotein</fullName>
    </recommendedName>
</protein>
<sequence>MLIACSGPPANERVTGRGGTLVRYSSRQVSVDLTNTEQQSLRTMRDRTYANHPSDVLHAVGKALSDMGYAPVSVDNETGLVEAGHSETLVPKWRQLMRGLLKNYSGMFPAKPDHERISAVVAVKAGADGQTTLVRARFDSTVWDSNGDARTKTVLQRDVYEGFFTVVDAALCASACKGQP</sequence>
<evidence type="ECO:0000313" key="2">
    <source>
        <dbReference type="Proteomes" id="UP001189303"/>
    </source>
</evidence>
<dbReference type="Proteomes" id="UP001189303">
    <property type="component" value="Unassembled WGS sequence"/>
</dbReference>
<gene>
    <name evidence="1" type="ORF">R38712_03345</name>
</gene>
<dbReference type="EMBL" id="CATWFT010000011">
    <property type="protein sequence ID" value="CAJ0727352.1"/>
    <property type="molecule type" value="Genomic_DNA"/>
</dbReference>
<accession>A0ABN9I5H1</accession>
<reference evidence="1 2" key="1">
    <citation type="submission" date="2023-07" db="EMBL/GenBank/DDBJ databases">
        <authorList>
            <person name="Peeters C."/>
        </authorList>
    </citation>
    <scope>NUCLEOTIDE SEQUENCE [LARGE SCALE GENOMIC DNA]</scope>
    <source>
        <strain evidence="1 2">R-38712</strain>
    </source>
</reference>
<evidence type="ECO:0008006" key="3">
    <source>
        <dbReference type="Google" id="ProtNLM"/>
    </source>
</evidence>
<proteinExistence type="predicted"/>
<keyword evidence="2" id="KW-1185">Reference proteome</keyword>
<name>A0ABN9I5H1_RALPI</name>
<organism evidence="1 2">
    <name type="scientific">Ralstonia pickettii</name>
    <name type="common">Burkholderia pickettii</name>
    <dbReference type="NCBI Taxonomy" id="329"/>
    <lineage>
        <taxon>Bacteria</taxon>
        <taxon>Pseudomonadati</taxon>
        <taxon>Pseudomonadota</taxon>
        <taxon>Betaproteobacteria</taxon>
        <taxon>Burkholderiales</taxon>
        <taxon>Burkholderiaceae</taxon>
        <taxon>Ralstonia</taxon>
    </lineage>
</organism>
<comment type="caution">
    <text evidence="1">The sequence shown here is derived from an EMBL/GenBank/DDBJ whole genome shotgun (WGS) entry which is preliminary data.</text>
</comment>
<evidence type="ECO:0000313" key="1">
    <source>
        <dbReference type="EMBL" id="CAJ0727352.1"/>
    </source>
</evidence>